<evidence type="ECO:0000313" key="1">
    <source>
        <dbReference type="EMBL" id="OLS02898.1"/>
    </source>
</evidence>
<keyword evidence="2" id="KW-1185">Reference proteome</keyword>
<comment type="caution">
    <text evidence="1">The sequence shown here is derived from an EMBL/GenBank/DDBJ whole genome shotgun (WGS) entry which is preliminary data.</text>
</comment>
<protein>
    <submittedName>
        <fullName evidence="1">Uncharacterized protein</fullName>
    </submittedName>
</protein>
<proteinExistence type="predicted"/>
<reference evidence="1 2" key="1">
    <citation type="submission" date="2016-02" db="EMBL/GenBank/DDBJ databases">
        <title>Genome sequence of Tissierella creatinophila DSM 6911.</title>
        <authorList>
            <person name="Poehlein A."/>
            <person name="Daniel R."/>
        </authorList>
    </citation>
    <scope>NUCLEOTIDE SEQUENCE [LARGE SCALE GENOMIC DNA]</scope>
    <source>
        <strain evidence="1 2">DSM 6911</strain>
    </source>
</reference>
<dbReference type="RefSeq" id="WP_158016436.1">
    <property type="nucleotide sequence ID" value="NZ_LTDM01000014.1"/>
</dbReference>
<name>A0A1U7M6T1_TISCR</name>
<dbReference type="AlphaFoldDB" id="A0A1U7M6T1"/>
<dbReference type="EMBL" id="LTDM01000014">
    <property type="protein sequence ID" value="OLS02898.1"/>
    <property type="molecule type" value="Genomic_DNA"/>
</dbReference>
<gene>
    <name evidence="1" type="ORF">TICRE_10520</name>
</gene>
<dbReference type="Proteomes" id="UP000186112">
    <property type="component" value="Unassembled WGS sequence"/>
</dbReference>
<accession>A0A1U7M6T1</accession>
<sequence length="57" mass="6537">MKNIINASCNDEEFRIVIDGDNIDLLTAISEILRKIEEQNNITVDTSMKIIKKMLEV</sequence>
<evidence type="ECO:0000313" key="2">
    <source>
        <dbReference type="Proteomes" id="UP000186112"/>
    </source>
</evidence>
<organism evidence="1 2">
    <name type="scientific">Tissierella creatinophila DSM 6911</name>
    <dbReference type="NCBI Taxonomy" id="1123403"/>
    <lineage>
        <taxon>Bacteria</taxon>
        <taxon>Bacillati</taxon>
        <taxon>Bacillota</taxon>
        <taxon>Tissierellia</taxon>
        <taxon>Tissierellales</taxon>
        <taxon>Tissierellaceae</taxon>
        <taxon>Tissierella</taxon>
    </lineage>
</organism>